<accession>A0AA36B008</accession>
<dbReference type="AlphaFoldDB" id="A0AA36B008"/>
<keyword evidence="2" id="KW-1185">Reference proteome</keyword>
<dbReference type="Proteomes" id="UP001162480">
    <property type="component" value="Chromosome 7"/>
</dbReference>
<dbReference type="EMBL" id="OX597820">
    <property type="protein sequence ID" value="CAI9725446.1"/>
    <property type="molecule type" value="Genomic_DNA"/>
</dbReference>
<sequence length="266" mass="31386">MALEKDAFFTKIAQYFNDIGEVKSLAVYLGYSKNCINRVNTEKYPELVEMSKTFMEGYVANYGIKSFIGKLEDVEKKMKKKFMLPSYDDYKNFTVAESDFEKREIVNTFPSYELIIEMAFELIEKSSQITYFITMLHCRYFTEWNPRFFLVPTDVADIRRRLEFLPESVDHIFLAKCRGLDVCGTAEECKVDIFERVFELLCYWKEYSYVDNMNYEVICVAFNEIGSTRYAKKIHDKYFNWKNSEIKTKEVLVEKAIGQQSGRVAN</sequence>
<evidence type="ECO:0000313" key="2">
    <source>
        <dbReference type="Proteomes" id="UP001162480"/>
    </source>
</evidence>
<organism evidence="1 2">
    <name type="scientific">Octopus vulgaris</name>
    <name type="common">Common octopus</name>
    <dbReference type="NCBI Taxonomy" id="6645"/>
    <lineage>
        <taxon>Eukaryota</taxon>
        <taxon>Metazoa</taxon>
        <taxon>Spiralia</taxon>
        <taxon>Lophotrochozoa</taxon>
        <taxon>Mollusca</taxon>
        <taxon>Cephalopoda</taxon>
        <taxon>Coleoidea</taxon>
        <taxon>Octopodiformes</taxon>
        <taxon>Octopoda</taxon>
        <taxon>Incirrata</taxon>
        <taxon>Octopodidae</taxon>
        <taxon>Octopus</taxon>
    </lineage>
</organism>
<reference evidence="1" key="1">
    <citation type="submission" date="2023-08" db="EMBL/GenBank/DDBJ databases">
        <authorList>
            <person name="Alioto T."/>
            <person name="Alioto T."/>
            <person name="Gomez Garrido J."/>
        </authorList>
    </citation>
    <scope>NUCLEOTIDE SEQUENCE</scope>
</reference>
<gene>
    <name evidence="1" type="ORF">OCTVUL_1B012084</name>
</gene>
<protein>
    <submittedName>
        <fullName evidence="1">Uncharacterized protein</fullName>
    </submittedName>
</protein>
<proteinExistence type="predicted"/>
<name>A0AA36B008_OCTVU</name>
<evidence type="ECO:0000313" key="1">
    <source>
        <dbReference type="EMBL" id="CAI9725446.1"/>
    </source>
</evidence>